<keyword evidence="12 14" id="KW-0067">ATP-binding</keyword>
<dbReference type="GO" id="GO:0005524">
    <property type="term" value="F:ATP binding"/>
    <property type="evidence" value="ECO:0007669"/>
    <property type="project" value="UniProtKB-UniRule"/>
</dbReference>
<dbReference type="NCBIfam" id="NF004469">
    <property type="entry name" value="PRK05800.1"/>
    <property type="match status" value="1"/>
</dbReference>
<dbReference type="Gene3D" id="3.40.50.300">
    <property type="entry name" value="P-loop containing nucleotide triphosphate hydrolases"/>
    <property type="match status" value="1"/>
</dbReference>
<dbReference type="EMBL" id="CP078073">
    <property type="protein sequence ID" value="QXL87564.1"/>
    <property type="molecule type" value="Genomic_DNA"/>
</dbReference>
<sequence length="183" mass="19926">MRLPPLSLVLGGASSGKSAFAERMVRQCGLAKVYVATAEAHDGEMNEKIATHRAKRAGHGWRTIEAPHETVQALTQIEAGEVVLLDCVTFWLTNLMIDDGDWDEELEIMLDVLVQMRAPVVLVSNDVSGGVVPENALARAFQRAQGEVNQRLAAQADLVVHVTAGLPQILKGRPILDDVDEPW</sequence>
<evidence type="ECO:0000256" key="16">
    <source>
        <dbReference type="PIRSR" id="PIRSR006135-2"/>
    </source>
</evidence>
<evidence type="ECO:0000256" key="7">
    <source>
        <dbReference type="ARBA" id="ARBA00007490"/>
    </source>
</evidence>
<feature type="binding site" evidence="16">
    <location>
        <begin position="11"/>
        <end position="18"/>
    </location>
    <ligand>
        <name>GTP</name>
        <dbReference type="ChEBI" id="CHEBI:37565"/>
    </ligand>
</feature>
<protein>
    <recommendedName>
        <fullName evidence="14">Bifunctional adenosylcobalamin biosynthesis protein</fullName>
        <ecNumber evidence="14">2.7.1.156</ecNumber>
        <ecNumber evidence="14">2.7.7.62</ecNumber>
    </recommendedName>
</protein>
<feature type="active site" description="GMP-histidine intermediate" evidence="15">
    <location>
        <position position="52"/>
    </location>
</feature>
<name>A0A975YFN3_9RHOB</name>
<keyword evidence="17" id="KW-0548">Nucleotidyltransferase</keyword>
<dbReference type="GO" id="GO:0008820">
    <property type="term" value="F:cobinamide phosphate guanylyltransferase activity"/>
    <property type="evidence" value="ECO:0007669"/>
    <property type="project" value="UniProtKB-UniRule"/>
</dbReference>
<comment type="catalytic activity">
    <reaction evidence="1 14">
        <text>adenosylcob(III)inamide + ATP = adenosylcob(III)inamide phosphate + ADP + H(+)</text>
        <dbReference type="Rhea" id="RHEA:15769"/>
        <dbReference type="ChEBI" id="CHEBI:2480"/>
        <dbReference type="ChEBI" id="CHEBI:15378"/>
        <dbReference type="ChEBI" id="CHEBI:30616"/>
        <dbReference type="ChEBI" id="CHEBI:58502"/>
        <dbReference type="ChEBI" id="CHEBI:456216"/>
        <dbReference type="EC" id="2.7.1.156"/>
    </reaction>
</comment>
<evidence type="ECO:0000256" key="10">
    <source>
        <dbReference type="ARBA" id="ARBA00022741"/>
    </source>
</evidence>
<keyword evidence="13 14" id="KW-0342">GTP-binding</keyword>
<feature type="binding site" evidence="16">
    <location>
        <position position="86"/>
    </location>
    <ligand>
        <name>GTP</name>
        <dbReference type="ChEBI" id="CHEBI:37565"/>
    </ligand>
</feature>
<dbReference type="GO" id="GO:0043752">
    <property type="term" value="F:adenosylcobinamide kinase activity"/>
    <property type="evidence" value="ECO:0007669"/>
    <property type="project" value="UniProtKB-EC"/>
</dbReference>
<dbReference type="CDD" id="cd00544">
    <property type="entry name" value="CobU"/>
    <property type="match status" value="1"/>
</dbReference>
<evidence type="ECO:0000256" key="6">
    <source>
        <dbReference type="ARBA" id="ARBA00005159"/>
    </source>
</evidence>
<dbReference type="GO" id="GO:0009236">
    <property type="term" value="P:cobalamin biosynthetic process"/>
    <property type="evidence" value="ECO:0007669"/>
    <property type="project" value="UniProtKB-UniRule"/>
</dbReference>
<evidence type="ECO:0000256" key="14">
    <source>
        <dbReference type="PIRNR" id="PIRNR006135"/>
    </source>
</evidence>
<keyword evidence="8 14" id="KW-0169">Cobalamin biosynthesis</keyword>
<feature type="binding site" evidence="16">
    <location>
        <begin position="53"/>
        <end position="56"/>
    </location>
    <ligand>
        <name>GTP</name>
        <dbReference type="ChEBI" id="CHEBI:37565"/>
    </ligand>
</feature>
<dbReference type="Proteomes" id="UP000693972">
    <property type="component" value="Unassembled WGS sequence"/>
</dbReference>
<comment type="catalytic activity">
    <reaction evidence="3">
        <text>adenosylcob(III)inamide + GTP = adenosylcob(III)inamide phosphate + GDP + H(+)</text>
        <dbReference type="Rhea" id="RHEA:15765"/>
        <dbReference type="ChEBI" id="CHEBI:2480"/>
        <dbReference type="ChEBI" id="CHEBI:15378"/>
        <dbReference type="ChEBI" id="CHEBI:37565"/>
        <dbReference type="ChEBI" id="CHEBI:58189"/>
        <dbReference type="ChEBI" id="CHEBI:58502"/>
        <dbReference type="EC" id="2.7.1.156"/>
    </reaction>
</comment>
<dbReference type="PANTHER" id="PTHR34848:SF1">
    <property type="entry name" value="BIFUNCTIONAL ADENOSYLCOBALAMIN BIOSYNTHESIS PROTEIN COBU"/>
    <property type="match status" value="1"/>
</dbReference>
<dbReference type="InterPro" id="IPR003203">
    <property type="entry name" value="CobU/CobP"/>
</dbReference>
<comment type="function">
    <text evidence="4 14">Catalyzes ATP-dependent phosphorylation of adenosylcobinamide and addition of GMP to adenosylcobinamide phosphate.</text>
</comment>
<dbReference type="EC" id="2.7.1.156" evidence="14"/>
<keyword evidence="18" id="KW-1185">Reference proteome</keyword>
<evidence type="ECO:0000256" key="3">
    <source>
        <dbReference type="ARBA" id="ARBA00001522"/>
    </source>
</evidence>
<comment type="similarity">
    <text evidence="7 14">Belongs to the CobU/CobP family.</text>
</comment>
<evidence type="ECO:0000256" key="12">
    <source>
        <dbReference type="ARBA" id="ARBA00022840"/>
    </source>
</evidence>
<accession>A0A975YFN3</accession>
<organism evidence="17">
    <name type="scientific">Gymnodinialimonas phycosphaerae</name>
    <dbReference type="NCBI Taxonomy" id="2841589"/>
    <lineage>
        <taxon>Bacteria</taxon>
        <taxon>Pseudomonadati</taxon>
        <taxon>Pseudomonadota</taxon>
        <taxon>Alphaproteobacteria</taxon>
        <taxon>Rhodobacterales</taxon>
        <taxon>Paracoccaceae</taxon>
        <taxon>Gymnodinialimonas</taxon>
    </lineage>
</organism>
<dbReference type="InterPro" id="IPR027417">
    <property type="entry name" value="P-loop_NTPase"/>
</dbReference>
<keyword evidence="11 14" id="KW-0418">Kinase</keyword>
<dbReference type="EC" id="2.7.7.62" evidence="14"/>
<dbReference type="PIRSF" id="PIRSF006135">
    <property type="entry name" value="CobU"/>
    <property type="match status" value="1"/>
</dbReference>
<dbReference type="GO" id="GO:0005525">
    <property type="term" value="F:GTP binding"/>
    <property type="evidence" value="ECO:0007669"/>
    <property type="project" value="UniProtKB-UniRule"/>
</dbReference>
<evidence type="ECO:0000256" key="13">
    <source>
        <dbReference type="ARBA" id="ARBA00023134"/>
    </source>
</evidence>
<evidence type="ECO:0000313" key="17">
    <source>
        <dbReference type="EMBL" id="QXL87564.1"/>
    </source>
</evidence>
<comment type="pathway">
    <text evidence="6 14">Cofactor biosynthesis; adenosylcobalamin biosynthesis; adenosylcobalamin from cob(II)yrinate a,c-diamide: step 5/7.</text>
</comment>
<dbReference type="SUPFAM" id="SSF52540">
    <property type="entry name" value="P-loop containing nucleoside triphosphate hydrolases"/>
    <property type="match status" value="1"/>
</dbReference>
<proteinExistence type="inferred from homology"/>
<evidence type="ECO:0000256" key="4">
    <source>
        <dbReference type="ARBA" id="ARBA00003889"/>
    </source>
</evidence>
<keyword evidence="10 14" id="KW-0547">Nucleotide-binding</keyword>
<keyword evidence="9 14" id="KW-0808">Transferase</keyword>
<gene>
    <name evidence="17" type="primary">cobU</name>
    <name evidence="17" type="ORF">KUL25_19500</name>
</gene>
<evidence type="ECO:0000256" key="11">
    <source>
        <dbReference type="ARBA" id="ARBA00022777"/>
    </source>
</evidence>
<dbReference type="EMBL" id="JAIMBW010000001">
    <property type="protein sequence ID" value="MBY4894950.1"/>
    <property type="molecule type" value="Genomic_DNA"/>
</dbReference>
<dbReference type="AlphaFoldDB" id="A0A975YFN3"/>
<comment type="pathway">
    <text evidence="5 14">Cofactor biosynthesis; adenosylcobalamin biosynthesis; adenosylcobalamin from cob(II)yrinate a,c-diamide: step 6/7.</text>
</comment>
<dbReference type="Pfam" id="PF02283">
    <property type="entry name" value="CobU"/>
    <property type="match status" value="1"/>
</dbReference>
<evidence type="ECO:0000313" key="18">
    <source>
        <dbReference type="Proteomes" id="UP000693972"/>
    </source>
</evidence>
<evidence type="ECO:0000256" key="2">
    <source>
        <dbReference type="ARBA" id="ARBA00000711"/>
    </source>
</evidence>
<dbReference type="PANTHER" id="PTHR34848">
    <property type="match status" value="1"/>
</dbReference>
<reference evidence="17 18" key="1">
    <citation type="submission" date="2021-07" db="EMBL/GenBank/DDBJ databases">
        <title>Karlodiniumbacter phycospheric gen. nov., sp. nov., a phycosphere bacterium isolated from karlodinium veneficum.</title>
        <authorList>
            <person name="Peng Y."/>
            <person name="Jiang L."/>
            <person name="Lee J."/>
        </authorList>
    </citation>
    <scope>NUCLEOTIDE SEQUENCE</scope>
    <source>
        <strain evidence="17 18">N5</strain>
    </source>
</reference>
<evidence type="ECO:0000256" key="5">
    <source>
        <dbReference type="ARBA" id="ARBA00004692"/>
    </source>
</evidence>
<comment type="catalytic activity">
    <reaction evidence="2 14">
        <text>adenosylcob(III)inamide phosphate + GTP + H(+) = adenosylcob(III)inamide-GDP + diphosphate</text>
        <dbReference type="Rhea" id="RHEA:22712"/>
        <dbReference type="ChEBI" id="CHEBI:15378"/>
        <dbReference type="ChEBI" id="CHEBI:33019"/>
        <dbReference type="ChEBI" id="CHEBI:37565"/>
        <dbReference type="ChEBI" id="CHEBI:58502"/>
        <dbReference type="ChEBI" id="CHEBI:60487"/>
        <dbReference type="EC" id="2.7.7.62"/>
    </reaction>
</comment>
<evidence type="ECO:0000256" key="15">
    <source>
        <dbReference type="PIRSR" id="PIRSR006135-1"/>
    </source>
</evidence>
<evidence type="ECO:0000256" key="9">
    <source>
        <dbReference type="ARBA" id="ARBA00022679"/>
    </source>
</evidence>
<evidence type="ECO:0000256" key="8">
    <source>
        <dbReference type="ARBA" id="ARBA00022573"/>
    </source>
</evidence>
<feature type="binding site" evidence="16">
    <location>
        <begin position="36"/>
        <end position="38"/>
    </location>
    <ligand>
        <name>GTP</name>
        <dbReference type="ChEBI" id="CHEBI:37565"/>
    </ligand>
</feature>
<dbReference type="RefSeq" id="WP_257894432.1">
    <property type="nucleotide sequence ID" value="NZ_JAIMBW010000001.1"/>
</dbReference>
<evidence type="ECO:0000256" key="1">
    <source>
        <dbReference type="ARBA" id="ARBA00000312"/>
    </source>
</evidence>
<feature type="binding site" evidence="16">
    <location>
        <position position="65"/>
    </location>
    <ligand>
        <name>GTP</name>
        <dbReference type="ChEBI" id="CHEBI:37565"/>
    </ligand>
</feature>